<reference evidence="12" key="1">
    <citation type="journal article" date="2023" name="Front. Microbiol.">
        <title>Genome analysis of Candidatus Aschnera chinzeii, the bacterial endosymbiont of the blood-sucking bat fly Penicillidia jenynsii (Insecta: Diptera: Nycteribiidae).</title>
        <authorList>
            <person name="Koga R."/>
            <person name="Moriyama M."/>
            <person name="Nozaki T."/>
            <person name="Fukatsu T."/>
        </authorList>
    </citation>
    <scope>NUCLEOTIDE SEQUENCE</scope>
    <source>
        <strain evidence="12">Kw-01</strain>
    </source>
</reference>
<keyword evidence="3 9" id="KW-0645">Protease</keyword>
<evidence type="ECO:0000256" key="1">
    <source>
        <dbReference type="ARBA" id="ARBA00006139"/>
    </source>
</evidence>
<feature type="transmembrane region" description="Helical" evidence="9">
    <location>
        <begin position="97"/>
        <end position="114"/>
    </location>
</feature>
<keyword evidence="8 9" id="KW-0472">Membrane</keyword>
<dbReference type="Pfam" id="PF01252">
    <property type="entry name" value="Peptidase_A8"/>
    <property type="match status" value="1"/>
</dbReference>
<proteinExistence type="inferred from homology"/>
<comment type="pathway">
    <text evidence="9">Protein modification; lipoprotein biosynthesis (signal peptide cleavage).</text>
</comment>
<name>A0AAT9G5E4_9ENTR</name>
<dbReference type="EMBL" id="AP028961">
    <property type="protein sequence ID" value="BET44919.1"/>
    <property type="molecule type" value="Genomic_DNA"/>
</dbReference>
<accession>A0AAT9G5E4</accession>
<evidence type="ECO:0000256" key="10">
    <source>
        <dbReference type="RuleBase" id="RU000594"/>
    </source>
</evidence>
<keyword evidence="5 9" id="KW-0064">Aspartyl protease</keyword>
<sequence length="159" mass="18357">MKKNIFLTGITWLWLSITIIIIDYYSKKFICNNFALYDSLFLTSYLNITYVQNFGAAFNILSELDDIWKYGLFSIVTIIICSILIKMLYNHHINKNILNIAYSLIIGGGIGNLYDRLIHGFVIDFIDFHFNNWHLATFNIADIAISIGIACILIEQFII</sequence>
<dbReference type="PROSITE" id="PS00855">
    <property type="entry name" value="SPASE_II"/>
    <property type="match status" value="1"/>
</dbReference>
<dbReference type="GO" id="GO:0005886">
    <property type="term" value="C:plasma membrane"/>
    <property type="evidence" value="ECO:0007669"/>
    <property type="project" value="UniProtKB-SubCell"/>
</dbReference>
<dbReference type="EC" id="3.4.23.36" evidence="9"/>
<feature type="transmembrane region" description="Helical" evidence="9">
    <location>
        <begin position="67"/>
        <end position="85"/>
    </location>
</feature>
<evidence type="ECO:0000256" key="9">
    <source>
        <dbReference type="HAMAP-Rule" id="MF_00161"/>
    </source>
</evidence>
<reference evidence="12" key="2">
    <citation type="submission" date="2023-10" db="EMBL/GenBank/DDBJ databases">
        <authorList>
            <person name="Koga R."/>
            <person name="Fukatsu T."/>
        </authorList>
    </citation>
    <scope>NUCLEOTIDE SEQUENCE</scope>
    <source>
        <strain evidence="12">Kw-01</strain>
    </source>
</reference>
<dbReference type="PANTHER" id="PTHR33695">
    <property type="entry name" value="LIPOPROTEIN SIGNAL PEPTIDASE"/>
    <property type="match status" value="1"/>
</dbReference>
<keyword evidence="2 9" id="KW-1003">Cell membrane</keyword>
<feature type="transmembrane region" description="Helical" evidence="9">
    <location>
        <begin position="6"/>
        <end position="25"/>
    </location>
</feature>
<dbReference type="GO" id="GO:0006508">
    <property type="term" value="P:proteolysis"/>
    <property type="evidence" value="ECO:0007669"/>
    <property type="project" value="UniProtKB-KW"/>
</dbReference>
<keyword evidence="6 9" id="KW-0378">Hydrolase</keyword>
<evidence type="ECO:0000256" key="3">
    <source>
        <dbReference type="ARBA" id="ARBA00022670"/>
    </source>
</evidence>
<gene>
    <name evidence="9 12" type="primary">lspA</name>
    <name evidence="12" type="ORF">ACHINZ_5940</name>
</gene>
<evidence type="ECO:0000256" key="8">
    <source>
        <dbReference type="ARBA" id="ARBA00023136"/>
    </source>
</evidence>
<dbReference type="AlphaFoldDB" id="A0AAT9G5E4"/>
<feature type="transmembrane region" description="Helical" evidence="9">
    <location>
        <begin position="37"/>
        <end position="61"/>
    </location>
</feature>
<dbReference type="PRINTS" id="PR00781">
    <property type="entry name" value="LIPOSIGPTASE"/>
</dbReference>
<evidence type="ECO:0000256" key="2">
    <source>
        <dbReference type="ARBA" id="ARBA00022475"/>
    </source>
</evidence>
<evidence type="ECO:0000256" key="6">
    <source>
        <dbReference type="ARBA" id="ARBA00022801"/>
    </source>
</evidence>
<comment type="subcellular location">
    <subcellularLocation>
        <location evidence="9">Cell membrane</location>
        <topology evidence="9">Multi-pass membrane protein</topology>
    </subcellularLocation>
</comment>
<evidence type="ECO:0000256" key="11">
    <source>
        <dbReference type="RuleBase" id="RU004181"/>
    </source>
</evidence>
<comment type="similarity">
    <text evidence="1 9 11">Belongs to the peptidase A8 family.</text>
</comment>
<keyword evidence="7 9" id="KW-1133">Transmembrane helix</keyword>
<evidence type="ECO:0000313" key="12">
    <source>
        <dbReference type="EMBL" id="BET44919.1"/>
    </source>
</evidence>
<keyword evidence="4 9" id="KW-0812">Transmembrane</keyword>
<dbReference type="GO" id="GO:0004190">
    <property type="term" value="F:aspartic-type endopeptidase activity"/>
    <property type="evidence" value="ECO:0007669"/>
    <property type="project" value="UniProtKB-UniRule"/>
</dbReference>
<dbReference type="NCBIfam" id="TIGR00077">
    <property type="entry name" value="lspA"/>
    <property type="match status" value="1"/>
</dbReference>
<comment type="function">
    <text evidence="9 10">This protein specifically catalyzes the removal of signal peptides from prolipoproteins.</text>
</comment>
<dbReference type="HAMAP" id="MF_00161">
    <property type="entry name" value="LspA"/>
    <property type="match status" value="1"/>
</dbReference>
<feature type="active site" evidence="9">
    <location>
        <position position="124"/>
    </location>
</feature>
<feature type="active site" evidence="9">
    <location>
        <position position="142"/>
    </location>
</feature>
<organism evidence="12">
    <name type="scientific">Candidatus Aschnera chinzeii</name>
    <dbReference type="NCBI Taxonomy" id="1485666"/>
    <lineage>
        <taxon>Bacteria</taxon>
        <taxon>Pseudomonadati</taxon>
        <taxon>Pseudomonadota</taxon>
        <taxon>Gammaproteobacteria</taxon>
        <taxon>Enterobacterales</taxon>
        <taxon>Enterobacteriaceae</taxon>
        <taxon>Candidatus Aschnera</taxon>
    </lineage>
</organism>
<evidence type="ECO:0000256" key="4">
    <source>
        <dbReference type="ARBA" id="ARBA00022692"/>
    </source>
</evidence>
<evidence type="ECO:0000256" key="7">
    <source>
        <dbReference type="ARBA" id="ARBA00022989"/>
    </source>
</evidence>
<comment type="catalytic activity">
    <reaction evidence="9 10">
        <text>Release of signal peptides from bacterial membrane prolipoproteins. Hydrolyzes -Xaa-Yaa-Zaa-|-(S,diacylglyceryl)Cys-, in which Xaa is hydrophobic (preferably Leu), and Yaa (Ala or Ser) and Zaa (Gly or Ala) have small, neutral side chains.</text>
        <dbReference type="EC" id="3.4.23.36"/>
    </reaction>
</comment>
<feature type="transmembrane region" description="Helical" evidence="9">
    <location>
        <begin position="134"/>
        <end position="154"/>
    </location>
</feature>
<evidence type="ECO:0000256" key="5">
    <source>
        <dbReference type="ARBA" id="ARBA00022750"/>
    </source>
</evidence>
<dbReference type="InterPro" id="IPR001872">
    <property type="entry name" value="Peptidase_A8"/>
</dbReference>
<protein>
    <recommendedName>
        <fullName evidence="9">Lipoprotein signal peptidase</fullName>
        <ecNumber evidence="9">3.4.23.36</ecNumber>
    </recommendedName>
    <alternativeName>
        <fullName evidence="9">Prolipoprotein signal peptidase</fullName>
    </alternativeName>
    <alternativeName>
        <fullName evidence="9">Signal peptidase II</fullName>
        <shortName evidence="9">SPase II</shortName>
    </alternativeName>
</protein>
<dbReference type="PANTHER" id="PTHR33695:SF1">
    <property type="entry name" value="LIPOPROTEIN SIGNAL PEPTIDASE"/>
    <property type="match status" value="1"/>
</dbReference>